<dbReference type="CDD" id="cd18787">
    <property type="entry name" value="SF2_C_DEAD"/>
    <property type="match status" value="1"/>
</dbReference>
<feature type="domain" description="DEAD-box RNA helicase Q" evidence="14">
    <location>
        <begin position="195"/>
        <end position="223"/>
    </location>
</feature>
<comment type="caution">
    <text evidence="15">The sequence shown here is derived from an EMBL/GenBank/DDBJ whole genome shotgun (WGS) entry which is preliminary data.</text>
</comment>
<dbReference type="InterPro" id="IPR011545">
    <property type="entry name" value="DEAD/DEAH_box_helicase_dom"/>
</dbReference>
<evidence type="ECO:0000256" key="11">
    <source>
        <dbReference type="SAM" id="MobiDB-lite"/>
    </source>
</evidence>
<evidence type="ECO:0000259" key="13">
    <source>
        <dbReference type="PROSITE" id="PS51194"/>
    </source>
</evidence>
<comment type="subcellular location">
    <subcellularLocation>
        <location evidence="1">Nucleus</location>
        <location evidence="1">Nucleolus</location>
    </subcellularLocation>
</comment>
<evidence type="ECO:0000256" key="10">
    <source>
        <dbReference type="RuleBase" id="RU365068"/>
    </source>
</evidence>
<feature type="domain" description="Helicase ATP-binding" evidence="12">
    <location>
        <begin position="226"/>
        <end position="436"/>
    </location>
</feature>
<dbReference type="SMART" id="SM00490">
    <property type="entry name" value="HELICc"/>
    <property type="match status" value="1"/>
</dbReference>
<evidence type="ECO:0000256" key="4">
    <source>
        <dbReference type="ARBA" id="ARBA00022801"/>
    </source>
</evidence>
<dbReference type="InterPro" id="IPR027417">
    <property type="entry name" value="P-loop_NTPase"/>
</dbReference>
<evidence type="ECO:0000256" key="9">
    <source>
        <dbReference type="RuleBase" id="RU000492"/>
    </source>
</evidence>
<dbReference type="OrthoDB" id="4310724at2759"/>
<evidence type="ECO:0000256" key="1">
    <source>
        <dbReference type="ARBA" id="ARBA00004604"/>
    </source>
</evidence>
<evidence type="ECO:0000256" key="6">
    <source>
        <dbReference type="ARBA" id="ARBA00022840"/>
    </source>
</evidence>
<evidence type="ECO:0000259" key="12">
    <source>
        <dbReference type="PROSITE" id="PS51192"/>
    </source>
</evidence>
<feature type="region of interest" description="Disordered" evidence="11">
    <location>
        <begin position="1"/>
        <end position="38"/>
    </location>
</feature>
<feature type="region of interest" description="Disordered" evidence="11">
    <location>
        <begin position="682"/>
        <end position="706"/>
    </location>
</feature>
<dbReference type="PROSITE" id="PS00039">
    <property type="entry name" value="DEAD_ATP_HELICASE"/>
    <property type="match status" value="1"/>
</dbReference>
<dbReference type="EMBL" id="LAEV01000350">
    <property type="protein sequence ID" value="KKA30617.1"/>
    <property type="molecule type" value="Genomic_DNA"/>
</dbReference>
<gene>
    <name evidence="15" type="ORF">TD95_000831</name>
</gene>
<dbReference type="EC" id="3.6.4.13" evidence="10"/>
<evidence type="ECO:0000313" key="15">
    <source>
        <dbReference type="EMBL" id="KKA30617.1"/>
    </source>
</evidence>
<dbReference type="SUPFAM" id="SSF52540">
    <property type="entry name" value="P-loop containing nucleoside triphosphate hydrolases"/>
    <property type="match status" value="1"/>
</dbReference>
<keyword evidence="4 9" id="KW-0378">Hydrolase</keyword>
<keyword evidence="5 9" id="KW-0347">Helicase</keyword>
<keyword evidence="3 9" id="KW-0547">Nucleotide-binding</keyword>
<feature type="compositionally biased region" description="Acidic residues" evidence="11">
    <location>
        <begin position="86"/>
        <end position="100"/>
    </location>
</feature>
<evidence type="ECO:0000256" key="8">
    <source>
        <dbReference type="PROSITE-ProRule" id="PRU00552"/>
    </source>
</evidence>
<dbReference type="GO" id="GO:0003723">
    <property type="term" value="F:RNA binding"/>
    <property type="evidence" value="ECO:0007669"/>
    <property type="project" value="UniProtKB-UniRule"/>
</dbReference>
<proteinExistence type="inferred from homology"/>
<dbReference type="GO" id="GO:0016787">
    <property type="term" value="F:hydrolase activity"/>
    <property type="evidence" value="ECO:0007669"/>
    <property type="project" value="UniProtKB-KW"/>
</dbReference>
<dbReference type="Proteomes" id="UP000033483">
    <property type="component" value="Unassembled WGS sequence"/>
</dbReference>
<sequence>MAPKNQNKRKLAAGSQPASRKRSKPGRVTDVKDLPWQNDIDEFLDLQIVENVEVVREGDSVKFVMHEPEEKKKKGKKEKQTTGVEKEEEEEFEGLDDEPEESAKPEAAADAPTVDISPDATANPTTTADAESETKPTKQAKKKQAKDTQTKEKQAKQKKSAKDAPTKPSKTDELATSAFSALENLDEMAEELDMASWAPLGLAPEIVGALERLKFTTPTAIQEQSIPEILAGHDVVGKAATGTGKTLAFGLPIIQKWLELYANSDEADVAPTSESVDGQKVPLALILSPTRELARQISTHLQNVCQGLPVAPYVCSVTGGLALVKQQRQLAKADIVVGTPGRLWELLGDGGALLRAFKKIQFLVIDEADRLLADGSFEEAASILEALDRHELVAGVPEHDADGSAEVPRQTLVFSATLSKSLHQKLGGKGKKATTTEEQSIEYLTERLRFREEEPKLVDVSPATQMASGLQEGLVQCGDATHKDLFLYAVIALHPPRRTLVFTNAIKATRRLVPFLQNLGFQAKGLHSQMNQKARLQAIEWVAAASGESRILIATDVAARGLDIPSMDQVIHYHVPRTADTYVHRSGRTARANQTGTSILICTPDEATATRRLIGKIHASKSRKRDALDEMKTVQIDPRVLGKFKARVDLAKKIADATSAKERTSKQENWLKTAAEELGVEYDSEELSEAERRTGKGSGRREREKELSMMSKAEMGAARAQLRELLAMDKGGGRKRAYVPGGPKTEEEQALWWV</sequence>
<dbReference type="PROSITE" id="PS51194">
    <property type="entry name" value="HELICASE_CTER"/>
    <property type="match status" value="1"/>
</dbReference>
<comment type="function">
    <text evidence="10">RNA helicase.</text>
</comment>
<feature type="compositionally biased region" description="Basic and acidic residues" evidence="11">
    <location>
        <begin position="689"/>
        <end position="706"/>
    </location>
</feature>
<dbReference type="PANTHER" id="PTHR24031">
    <property type="entry name" value="RNA HELICASE"/>
    <property type="match status" value="1"/>
</dbReference>
<dbReference type="InterPro" id="IPR000629">
    <property type="entry name" value="RNA-helicase_DEAD-box_CS"/>
</dbReference>
<organism evidence="15 16">
    <name type="scientific">Thielaviopsis punctulata</name>
    <dbReference type="NCBI Taxonomy" id="72032"/>
    <lineage>
        <taxon>Eukaryota</taxon>
        <taxon>Fungi</taxon>
        <taxon>Dikarya</taxon>
        <taxon>Ascomycota</taxon>
        <taxon>Pezizomycotina</taxon>
        <taxon>Sordariomycetes</taxon>
        <taxon>Hypocreomycetidae</taxon>
        <taxon>Microascales</taxon>
        <taxon>Ceratocystidaceae</taxon>
        <taxon>Thielaviopsis</taxon>
    </lineage>
</organism>
<feature type="region of interest" description="Disordered" evidence="11">
    <location>
        <begin position="732"/>
        <end position="754"/>
    </location>
</feature>
<dbReference type="AlphaFoldDB" id="A0A0F4ZJA5"/>
<feature type="domain" description="Helicase C-terminal" evidence="13">
    <location>
        <begin position="485"/>
        <end position="639"/>
    </location>
</feature>
<dbReference type="GO" id="GO:0003724">
    <property type="term" value="F:RNA helicase activity"/>
    <property type="evidence" value="ECO:0007669"/>
    <property type="project" value="UniProtKB-EC"/>
</dbReference>
<evidence type="ECO:0000256" key="3">
    <source>
        <dbReference type="ARBA" id="ARBA00022741"/>
    </source>
</evidence>
<feature type="short sequence motif" description="Q motif" evidence="8">
    <location>
        <begin position="195"/>
        <end position="223"/>
    </location>
</feature>
<dbReference type="Pfam" id="PF00270">
    <property type="entry name" value="DEAD"/>
    <property type="match status" value="1"/>
</dbReference>
<comment type="similarity">
    <text evidence="9">Belongs to the DEAD box helicase family.</text>
</comment>
<keyword evidence="7 10" id="KW-0694">RNA-binding</keyword>
<dbReference type="InterPro" id="IPR014014">
    <property type="entry name" value="RNA_helicase_DEAD_Q_motif"/>
</dbReference>
<dbReference type="SMART" id="SM00487">
    <property type="entry name" value="DEXDc"/>
    <property type="match status" value="1"/>
</dbReference>
<dbReference type="InterPro" id="IPR014001">
    <property type="entry name" value="Helicase_ATP-bd"/>
</dbReference>
<accession>A0A0F4ZJA5</accession>
<feature type="compositionally biased region" description="Basic residues" evidence="11">
    <location>
        <begin position="1"/>
        <end position="11"/>
    </location>
</feature>
<feature type="compositionally biased region" description="Low complexity" evidence="11">
    <location>
        <begin position="105"/>
        <end position="129"/>
    </location>
</feature>
<feature type="region of interest" description="Disordered" evidence="11">
    <location>
        <begin position="56"/>
        <end position="174"/>
    </location>
</feature>
<evidence type="ECO:0000259" key="14">
    <source>
        <dbReference type="PROSITE" id="PS51195"/>
    </source>
</evidence>
<keyword evidence="2" id="KW-0698">rRNA processing</keyword>
<dbReference type="Pfam" id="PF00271">
    <property type="entry name" value="Helicase_C"/>
    <property type="match status" value="1"/>
</dbReference>
<keyword evidence="6 9" id="KW-0067">ATP-binding</keyword>
<dbReference type="GO" id="GO:0005730">
    <property type="term" value="C:nucleolus"/>
    <property type="evidence" value="ECO:0007669"/>
    <property type="project" value="UniProtKB-SubCell"/>
</dbReference>
<dbReference type="InterPro" id="IPR001650">
    <property type="entry name" value="Helicase_C-like"/>
</dbReference>
<dbReference type="GO" id="GO:0005524">
    <property type="term" value="F:ATP binding"/>
    <property type="evidence" value="ECO:0007669"/>
    <property type="project" value="UniProtKB-UniRule"/>
</dbReference>
<dbReference type="GO" id="GO:0006364">
    <property type="term" value="P:rRNA processing"/>
    <property type="evidence" value="ECO:0007669"/>
    <property type="project" value="UniProtKB-KW"/>
</dbReference>
<feature type="compositionally biased region" description="Basic and acidic residues" evidence="11">
    <location>
        <begin position="56"/>
        <end position="72"/>
    </location>
</feature>
<evidence type="ECO:0000256" key="5">
    <source>
        <dbReference type="ARBA" id="ARBA00022806"/>
    </source>
</evidence>
<evidence type="ECO:0000256" key="2">
    <source>
        <dbReference type="ARBA" id="ARBA00022552"/>
    </source>
</evidence>
<dbReference type="PROSITE" id="PS51192">
    <property type="entry name" value="HELICASE_ATP_BIND_1"/>
    <property type="match status" value="1"/>
</dbReference>
<comment type="catalytic activity">
    <reaction evidence="10">
        <text>ATP + H2O = ADP + phosphate + H(+)</text>
        <dbReference type="Rhea" id="RHEA:13065"/>
        <dbReference type="ChEBI" id="CHEBI:15377"/>
        <dbReference type="ChEBI" id="CHEBI:15378"/>
        <dbReference type="ChEBI" id="CHEBI:30616"/>
        <dbReference type="ChEBI" id="CHEBI:43474"/>
        <dbReference type="ChEBI" id="CHEBI:456216"/>
        <dbReference type="EC" id="3.6.4.13"/>
    </reaction>
</comment>
<feature type="compositionally biased region" description="Basic and acidic residues" evidence="11">
    <location>
        <begin position="145"/>
        <end position="173"/>
    </location>
</feature>
<evidence type="ECO:0000256" key="7">
    <source>
        <dbReference type="ARBA" id="ARBA00022884"/>
    </source>
</evidence>
<comment type="domain">
    <text evidence="10">The Q motif is unique to and characteristic of the DEAD box family of RNA helicases and controls ATP binding and hydrolysis.</text>
</comment>
<dbReference type="PROSITE" id="PS51195">
    <property type="entry name" value="Q_MOTIF"/>
    <property type="match status" value="1"/>
</dbReference>
<keyword evidence="16" id="KW-1185">Reference proteome</keyword>
<evidence type="ECO:0000313" key="16">
    <source>
        <dbReference type="Proteomes" id="UP000033483"/>
    </source>
</evidence>
<protein>
    <recommendedName>
        <fullName evidence="10">ATP-dependent RNA helicase</fullName>
        <ecNumber evidence="10">3.6.4.13</ecNumber>
    </recommendedName>
</protein>
<name>A0A0F4ZJA5_9PEZI</name>
<dbReference type="Gene3D" id="3.40.50.300">
    <property type="entry name" value="P-loop containing nucleotide triphosphate hydrolases"/>
    <property type="match status" value="2"/>
</dbReference>
<reference evidence="15 16" key="1">
    <citation type="submission" date="2015-03" db="EMBL/GenBank/DDBJ databases">
        <authorList>
            <person name="Radwan O."/>
            <person name="Al-Naeli F.A."/>
            <person name="Rendon G.A."/>
            <person name="Fields C."/>
        </authorList>
    </citation>
    <scope>NUCLEOTIDE SEQUENCE [LARGE SCALE GENOMIC DNA]</scope>
    <source>
        <strain evidence="15">CR-DP1</strain>
    </source>
</reference>